<accession>A0A540VC35</accession>
<evidence type="ECO:0000256" key="1">
    <source>
        <dbReference type="ARBA" id="ARBA00022679"/>
    </source>
</evidence>
<dbReference type="GO" id="GO:0032259">
    <property type="term" value="P:methylation"/>
    <property type="evidence" value="ECO:0007669"/>
    <property type="project" value="UniProtKB-KW"/>
</dbReference>
<dbReference type="PANTHER" id="PTHR43675:SF8">
    <property type="entry name" value="ARSENITE METHYLTRANSFERASE"/>
    <property type="match status" value="1"/>
</dbReference>
<evidence type="ECO:0000313" key="10">
    <source>
        <dbReference type="EMBL" id="TQE94321.1"/>
    </source>
</evidence>
<gene>
    <name evidence="10" type="primary">arsM</name>
    <name evidence="10" type="ORF">FKZ61_17395</name>
</gene>
<evidence type="ECO:0000259" key="9">
    <source>
        <dbReference type="Pfam" id="PF13847"/>
    </source>
</evidence>
<dbReference type="InParanoid" id="A0A540VC35"/>
<evidence type="ECO:0000256" key="3">
    <source>
        <dbReference type="ARBA" id="ARBA00034487"/>
    </source>
</evidence>
<name>A0A540VC35_9CHLR</name>
<comment type="catalytic activity">
    <reaction evidence="6">
        <text>arsenic triglutathione + [thioredoxin]-dithiol + S-adenosyl-L-methionine + 2 H2O = methylarsonous acid + [thioredoxin]-disulfide + 3 glutathione + S-adenosyl-L-homocysteine + H(+)</text>
        <dbReference type="Rhea" id="RHEA:69460"/>
        <dbReference type="Rhea" id="RHEA-COMP:10698"/>
        <dbReference type="Rhea" id="RHEA-COMP:10700"/>
        <dbReference type="ChEBI" id="CHEBI:15377"/>
        <dbReference type="ChEBI" id="CHEBI:15378"/>
        <dbReference type="ChEBI" id="CHEBI:17826"/>
        <dbReference type="ChEBI" id="CHEBI:29950"/>
        <dbReference type="ChEBI" id="CHEBI:50058"/>
        <dbReference type="ChEBI" id="CHEBI:57856"/>
        <dbReference type="ChEBI" id="CHEBI:57925"/>
        <dbReference type="ChEBI" id="CHEBI:59789"/>
        <dbReference type="ChEBI" id="CHEBI:183640"/>
        <dbReference type="EC" id="2.1.1.137"/>
    </reaction>
</comment>
<dbReference type="Pfam" id="PF13847">
    <property type="entry name" value="Methyltransf_31"/>
    <property type="match status" value="1"/>
</dbReference>
<evidence type="ECO:0000256" key="2">
    <source>
        <dbReference type="ARBA" id="ARBA00022691"/>
    </source>
</evidence>
<keyword evidence="2" id="KW-0949">S-adenosyl-L-methionine</keyword>
<dbReference type="InterPro" id="IPR026669">
    <property type="entry name" value="Arsenite_MeTrfase-like"/>
</dbReference>
<evidence type="ECO:0000256" key="4">
    <source>
        <dbReference type="ARBA" id="ARBA00034521"/>
    </source>
</evidence>
<dbReference type="GO" id="GO:0030791">
    <property type="term" value="F:arsenite methyltransferase activity"/>
    <property type="evidence" value="ECO:0007669"/>
    <property type="project" value="UniProtKB-EC"/>
</dbReference>
<feature type="domain" description="Methyltransferase" evidence="9">
    <location>
        <begin position="70"/>
        <end position="220"/>
    </location>
</feature>
<evidence type="ECO:0000256" key="6">
    <source>
        <dbReference type="ARBA" id="ARBA00047941"/>
    </source>
</evidence>
<comment type="catalytic activity">
    <reaction evidence="7">
        <text>arsenic triglutathione + 2 [thioredoxin]-dithiol + 2 S-adenosyl-L-methionine + H2O = dimethylarsinous acid + 2 [thioredoxin]-disulfide + 3 glutathione + 2 S-adenosyl-L-homocysteine + 2 H(+)</text>
        <dbReference type="Rhea" id="RHEA:69464"/>
        <dbReference type="Rhea" id="RHEA-COMP:10698"/>
        <dbReference type="Rhea" id="RHEA-COMP:10700"/>
        <dbReference type="ChEBI" id="CHEBI:15377"/>
        <dbReference type="ChEBI" id="CHEBI:15378"/>
        <dbReference type="ChEBI" id="CHEBI:23808"/>
        <dbReference type="ChEBI" id="CHEBI:29950"/>
        <dbReference type="ChEBI" id="CHEBI:50058"/>
        <dbReference type="ChEBI" id="CHEBI:57856"/>
        <dbReference type="ChEBI" id="CHEBI:57925"/>
        <dbReference type="ChEBI" id="CHEBI:59789"/>
        <dbReference type="ChEBI" id="CHEBI:183640"/>
        <dbReference type="EC" id="2.1.1.137"/>
    </reaction>
</comment>
<keyword evidence="10" id="KW-0489">Methyltransferase</keyword>
<evidence type="ECO:0000256" key="8">
    <source>
        <dbReference type="ARBA" id="ARBA00048428"/>
    </source>
</evidence>
<dbReference type="AlphaFoldDB" id="A0A540VC35"/>
<reference evidence="10 11" key="1">
    <citation type="submission" date="2019-06" db="EMBL/GenBank/DDBJ databases">
        <title>Genome sequence of Litorilinea aerophila BAA-2444.</title>
        <authorList>
            <person name="Maclea K.S."/>
            <person name="Maurais E.G."/>
            <person name="Iannazzi L.C."/>
        </authorList>
    </citation>
    <scope>NUCLEOTIDE SEQUENCE [LARGE SCALE GENOMIC DNA]</scope>
    <source>
        <strain evidence="10 11">ATCC BAA-2444</strain>
    </source>
</reference>
<dbReference type="CDD" id="cd02440">
    <property type="entry name" value="AdoMet_MTases"/>
    <property type="match status" value="1"/>
</dbReference>
<dbReference type="RefSeq" id="WP_141611427.1">
    <property type="nucleotide sequence ID" value="NZ_VIGC02000025.1"/>
</dbReference>
<dbReference type="InterPro" id="IPR029063">
    <property type="entry name" value="SAM-dependent_MTases_sf"/>
</dbReference>
<organism evidence="10 11">
    <name type="scientific">Litorilinea aerophila</name>
    <dbReference type="NCBI Taxonomy" id="1204385"/>
    <lineage>
        <taxon>Bacteria</taxon>
        <taxon>Bacillati</taxon>
        <taxon>Chloroflexota</taxon>
        <taxon>Caldilineae</taxon>
        <taxon>Caldilineales</taxon>
        <taxon>Caldilineaceae</taxon>
        <taxon>Litorilinea</taxon>
    </lineage>
</organism>
<dbReference type="EMBL" id="VIGC01000025">
    <property type="protein sequence ID" value="TQE94321.1"/>
    <property type="molecule type" value="Genomic_DNA"/>
</dbReference>
<dbReference type="OrthoDB" id="9772751at2"/>
<keyword evidence="1 10" id="KW-0808">Transferase</keyword>
<sequence length="271" mass="29001">MNHLPNTPESIKENVRAYYGARAQQAEQSCCGDECCGSLYSPEELALVPPEAASSSLGCGNPTALAGLQPGEVVLDLGSGGGLDVFLAAQRVGPQGFVYGVDMTDEMLALARRNAARLGIQNVEFRKGDIEDLPLPDASVDVILSNCVINLSPHKDQTLNEAFRVLRPGGRLAISDIVIDGDLADLPVSEAEIRQALSWAGCIAGALTMDQYRQLLDAAGFQEIEIQVQHRYTLADLAPQEELATHPLPRPVLEALVGRFTSSAITARRPL</sequence>
<dbReference type="EC" id="2.1.1.137" evidence="4"/>
<dbReference type="Gene3D" id="3.40.50.150">
    <property type="entry name" value="Vaccinia Virus protein VP39"/>
    <property type="match status" value="1"/>
</dbReference>
<protein>
    <recommendedName>
        <fullName evidence="5">Arsenite methyltransferase</fullName>
        <ecNumber evidence="4">2.1.1.137</ecNumber>
    </recommendedName>
</protein>
<dbReference type="SUPFAM" id="SSF53335">
    <property type="entry name" value="S-adenosyl-L-methionine-dependent methyltransferases"/>
    <property type="match status" value="1"/>
</dbReference>
<comment type="catalytic activity">
    <reaction evidence="8">
        <text>arsenic triglutathione + 3 [thioredoxin]-dithiol + 3 S-adenosyl-L-methionine = trimethylarsine + 3 [thioredoxin]-disulfide + 3 glutathione + 3 S-adenosyl-L-homocysteine + 3 H(+)</text>
        <dbReference type="Rhea" id="RHEA:69432"/>
        <dbReference type="Rhea" id="RHEA-COMP:10698"/>
        <dbReference type="Rhea" id="RHEA-COMP:10700"/>
        <dbReference type="ChEBI" id="CHEBI:15378"/>
        <dbReference type="ChEBI" id="CHEBI:27130"/>
        <dbReference type="ChEBI" id="CHEBI:29950"/>
        <dbReference type="ChEBI" id="CHEBI:50058"/>
        <dbReference type="ChEBI" id="CHEBI:57856"/>
        <dbReference type="ChEBI" id="CHEBI:57925"/>
        <dbReference type="ChEBI" id="CHEBI:59789"/>
        <dbReference type="ChEBI" id="CHEBI:183640"/>
        <dbReference type="EC" id="2.1.1.137"/>
    </reaction>
</comment>
<dbReference type="InterPro" id="IPR025714">
    <property type="entry name" value="Methyltranfer_dom"/>
</dbReference>
<proteinExistence type="inferred from homology"/>
<evidence type="ECO:0000313" key="11">
    <source>
        <dbReference type="Proteomes" id="UP000317371"/>
    </source>
</evidence>
<evidence type="ECO:0000256" key="7">
    <source>
        <dbReference type="ARBA" id="ARBA00047943"/>
    </source>
</evidence>
<comment type="similarity">
    <text evidence="3">Belongs to the methyltransferase superfamily. Arsenite methyltransferase family.</text>
</comment>
<keyword evidence="11" id="KW-1185">Reference proteome</keyword>
<evidence type="ECO:0000256" key="5">
    <source>
        <dbReference type="ARBA" id="ARBA00034545"/>
    </source>
</evidence>
<dbReference type="PANTHER" id="PTHR43675">
    <property type="entry name" value="ARSENITE METHYLTRANSFERASE"/>
    <property type="match status" value="1"/>
</dbReference>
<dbReference type="Proteomes" id="UP000317371">
    <property type="component" value="Unassembled WGS sequence"/>
</dbReference>
<comment type="caution">
    <text evidence="10">The sequence shown here is derived from an EMBL/GenBank/DDBJ whole genome shotgun (WGS) entry which is preliminary data.</text>
</comment>
<dbReference type="NCBIfam" id="NF008823">
    <property type="entry name" value="PRK11873.1"/>
    <property type="match status" value="1"/>
</dbReference>